<feature type="domain" description="Acb2/Tad1 hairpin" evidence="2">
    <location>
        <begin position="6"/>
        <end position="67"/>
    </location>
</feature>
<dbReference type="EMBL" id="BK032687">
    <property type="protein sequence ID" value="DAF55294.1"/>
    <property type="molecule type" value="Genomic_DNA"/>
</dbReference>
<protein>
    <recommendedName>
        <fullName evidence="2">Acb2/Tad1 hairpin domain-containing protein</fullName>
    </recommendedName>
</protein>
<organism evidence="3">
    <name type="scientific">Siphoviridae sp. ctZHD14</name>
    <dbReference type="NCBI Taxonomy" id="2827891"/>
    <lineage>
        <taxon>Viruses</taxon>
        <taxon>Duplodnaviria</taxon>
        <taxon>Heunggongvirae</taxon>
        <taxon>Uroviricota</taxon>
        <taxon>Caudoviricetes</taxon>
    </lineage>
</organism>
<evidence type="ECO:0000259" key="2">
    <source>
        <dbReference type="Pfam" id="PF24729"/>
    </source>
</evidence>
<sequence>MLSHEELEERFRYHSLTPKQRPSAVMAHDAAMGLAVILNGRLPEGREKSLAMTKLEECAMWANKAIAHSKEDE</sequence>
<keyword evidence="1" id="KW-0547">Nucleotide-binding</keyword>
<name>A0A8S5SWF0_9CAUD</name>
<reference evidence="3" key="1">
    <citation type="journal article" date="2021" name="Proc. Natl. Acad. Sci. U.S.A.">
        <title>A Catalog of Tens of Thousands of Viruses from Human Metagenomes Reveals Hidden Associations with Chronic Diseases.</title>
        <authorList>
            <person name="Tisza M.J."/>
            <person name="Buck C.B."/>
        </authorList>
    </citation>
    <scope>NUCLEOTIDE SEQUENCE</scope>
    <source>
        <strain evidence="3">CtZHD14</strain>
    </source>
</reference>
<accession>A0A8S5SWF0</accession>
<proteinExistence type="predicted"/>
<dbReference type="InterPro" id="IPR056098">
    <property type="entry name" value="Acb2/Tad1_hairpin"/>
</dbReference>
<evidence type="ECO:0000313" key="3">
    <source>
        <dbReference type="EMBL" id="DAF55294.1"/>
    </source>
</evidence>
<dbReference type="Pfam" id="PF24729">
    <property type="entry name" value="Acb2_Tad1_hairpin"/>
    <property type="match status" value="1"/>
</dbReference>
<dbReference type="GO" id="GO:0000166">
    <property type="term" value="F:nucleotide binding"/>
    <property type="evidence" value="ECO:0007669"/>
    <property type="project" value="UniProtKB-KW"/>
</dbReference>
<evidence type="ECO:0000256" key="1">
    <source>
        <dbReference type="ARBA" id="ARBA00022741"/>
    </source>
</evidence>